<protein>
    <recommendedName>
        <fullName evidence="4">Hsp20/alpha crystallin family protein</fullName>
    </recommendedName>
</protein>
<evidence type="ECO:0008006" key="4">
    <source>
        <dbReference type="Google" id="ProtNLM"/>
    </source>
</evidence>
<dbReference type="KEGG" id="mten:GWK48_01915"/>
<dbReference type="AlphaFoldDB" id="A0A6N0NW04"/>
<dbReference type="OrthoDB" id="37046at2157"/>
<sequence length="124" mass="14677">MPVYKSLEEMVRKVIESEMEEMEQIVESMSKQIRRVMEDQNFLTPLYTRYAKGKDTIYVIDVPYLRSETVYIKVSEKVLHFSCTDSRGYKYRLLIPLPAEFQNPDVQVSRIKGRVILRFQTSNS</sequence>
<keyword evidence="1" id="KW-0175">Coiled coil</keyword>
<gene>
    <name evidence="2" type="ORF">GWK48_01915</name>
</gene>
<evidence type="ECO:0000313" key="3">
    <source>
        <dbReference type="Proteomes" id="UP000509301"/>
    </source>
</evidence>
<feature type="coiled-coil region" evidence="1">
    <location>
        <begin position="12"/>
        <end position="39"/>
    </location>
</feature>
<dbReference type="EMBL" id="CP049074">
    <property type="protein sequence ID" value="QKQ99310.1"/>
    <property type="molecule type" value="Genomic_DNA"/>
</dbReference>
<proteinExistence type="predicted"/>
<organism evidence="2 3">
    <name type="scientific">Metallosphaera tengchongensis</name>
    <dbReference type="NCBI Taxonomy" id="1532350"/>
    <lineage>
        <taxon>Archaea</taxon>
        <taxon>Thermoproteota</taxon>
        <taxon>Thermoprotei</taxon>
        <taxon>Sulfolobales</taxon>
        <taxon>Sulfolobaceae</taxon>
        <taxon>Metallosphaera</taxon>
    </lineage>
</organism>
<name>A0A6N0NW04_9CREN</name>
<dbReference type="SUPFAM" id="SSF49764">
    <property type="entry name" value="HSP20-like chaperones"/>
    <property type="match status" value="1"/>
</dbReference>
<dbReference type="InterPro" id="IPR008978">
    <property type="entry name" value="HSP20-like_chaperone"/>
</dbReference>
<reference evidence="2 3" key="1">
    <citation type="submission" date="2020-02" db="EMBL/GenBank/DDBJ databases">
        <title>Comparative genome analysis reveals the metabolism and evolution of the thermophilic archaeal genus Metallosphaera.</title>
        <authorList>
            <person name="Jiang C."/>
        </authorList>
    </citation>
    <scope>NUCLEOTIDE SEQUENCE [LARGE SCALE GENOMIC DNA]</scope>
    <source>
        <strain evidence="2 3">Ric-A</strain>
    </source>
</reference>
<dbReference type="Proteomes" id="UP000509301">
    <property type="component" value="Chromosome"/>
</dbReference>
<evidence type="ECO:0000313" key="2">
    <source>
        <dbReference type="EMBL" id="QKQ99310.1"/>
    </source>
</evidence>
<keyword evidence="3" id="KW-1185">Reference proteome</keyword>
<accession>A0A6N0NW04</accession>
<evidence type="ECO:0000256" key="1">
    <source>
        <dbReference type="SAM" id="Coils"/>
    </source>
</evidence>